<dbReference type="Proteomes" id="UP000094569">
    <property type="component" value="Unassembled WGS sequence"/>
</dbReference>
<reference evidence="9 10" key="1">
    <citation type="journal article" date="2016" name="BMC Genomics">
        <title>Comparative genomic and transcriptomic analyses of the Fuzhuan brick tea-fermentation fungus Aspergillus cristatus.</title>
        <authorList>
            <person name="Ge Y."/>
            <person name="Wang Y."/>
            <person name="Liu Y."/>
            <person name="Tan Y."/>
            <person name="Ren X."/>
            <person name="Zhang X."/>
            <person name="Hyde K.D."/>
            <person name="Liu Y."/>
            <person name="Liu Z."/>
        </authorList>
    </citation>
    <scope>NUCLEOTIDE SEQUENCE [LARGE SCALE GENOMIC DNA]</scope>
    <source>
        <strain evidence="9 10">GZAAS20.1005</strain>
    </source>
</reference>
<keyword evidence="3" id="KW-0285">Flavoprotein</keyword>
<dbReference type="Gene3D" id="3.50.50.60">
    <property type="entry name" value="FAD/NAD(P)-binding domain"/>
    <property type="match status" value="2"/>
</dbReference>
<feature type="domain" description="FAD/NAD(P)-binding" evidence="8">
    <location>
        <begin position="19"/>
        <end position="240"/>
    </location>
</feature>
<evidence type="ECO:0000313" key="10">
    <source>
        <dbReference type="Proteomes" id="UP000094569"/>
    </source>
</evidence>
<evidence type="ECO:0000256" key="4">
    <source>
        <dbReference type="ARBA" id="ARBA00022827"/>
    </source>
</evidence>
<dbReference type="AlphaFoldDB" id="A0A1E3BKN7"/>
<keyword evidence="6" id="KW-0560">Oxidoreductase</keyword>
<comment type="caution">
    <text evidence="9">The sequence shown here is derived from an EMBL/GenBank/DDBJ whole genome shotgun (WGS) entry which is preliminary data.</text>
</comment>
<evidence type="ECO:0000256" key="7">
    <source>
        <dbReference type="ARBA" id="ARBA00023033"/>
    </source>
</evidence>
<evidence type="ECO:0000259" key="8">
    <source>
        <dbReference type="Pfam" id="PF07992"/>
    </source>
</evidence>
<keyword evidence="7" id="KW-0503">Monooxygenase</keyword>
<evidence type="ECO:0000256" key="2">
    <source>
        <dbReference type="ARBA" id="ARBA00010139"/>
    </source>
</evidence>
<organism evidence="9 10">
    <name type="scientific">Aspergillus cristatus</name>
    <name type="common">Chinese Fuzhuan brick tea-fermentation fungus</name>
    <name type="synonym">Eurotium cristatum</name>
    <dbReference type="NCBI Taxonomy" id="573508"/>
    <lineage>
        <taxon>Eukaryota</taxon>
        <taxon>Fungi</taxon>
        <taxon>Dikarya</taxon>
        <taxon>Ascomycota</taxon>
        <taxon>Pezizomycotina</taxon>
        <taxon>Eurotiomycetes</taxon>
        <taxon>Eurotiomycetidae</taxon>
        <taxon>Eurotiales</taxon>
        <taxon>Aspergillaceae</taxon>
        <taxon>Aspergillus</taxon>
        <taxon>Aspergillus subgen. Aspergillus</taxon>
    </lineage>
</organism>
<name>A0A1E3BKN7_ASPCR</name>
<sequence>MPFAENLLPEPEAGSLDLDVLIIGGGFSGCLLLHKIRDELKLNVKIIEAGPSVGGTWYWNRYPGARVDCPVPGYELFSPAVWKDWRWKEKYPGQAELKAYFEHIDKVLSISKDCLFNSMVASAQFSMDEKKWVIRVKDGRVIRAKYFIPAVGFAAKEYTPDWKGLDSFRGTICHSGNWPKEGVDVKGKRVAIIGTGSTGVQFAQDWAKEAAETFVFQRTPNICLPMRQKQLDPIQQENKEERLALFEFLFTTNGGLPYRPVPRNTFDDSPEEREATYEKVYNEGGFSYLGASYQDIMRDVEANREAYRFWAKKTRARLNDPRLHDLLAPLEPPHPIGAKRASLEQDYYEQFNKPNVHLVNVRESPIAELRPNGIATEKEFFEVDIIAIATGFDSVTGGIEKVGLKDADGVDLIKRWRADGIHTYLGMMVSRCPNMFLPYSAHSPSVFSSGPTTIEGQCDWICGVIQKMEADGISAIDVKKDAEQGWTDEVAAIAQMTVIPYAKSWYMGANIPGKRIESLFYLGGIPRYRQKCQEALDNDLKDFAKL</sequence>
<evidence type="ECO:0000256" key="6">
    <source>
        <dbReference type="ARBA" id="ARBA00023002"/>
    </source>
</evidence>
<dbReference type="InterPro" id="IPR023753">
    <property type="entry name" value="FAD/NAD-binding_dom"/>
</dbReference>
<keyword evidence="4" id="KW-0274">FAD</keyword>
<evidence type="ECO:0000256" key="1">
    <source>
        <dbReference type="ARBA" id="ARBA00001974"/>
    </source>
</evidence>
<keyword evidence="10" id="KW-1185">Reference proteome</keyword>
<accession>A0A1E3BKN7</accession>
<dbReference type="VEuPathDB" id="FungiDB:SI65_02359"/>
<keyword evidence="5" id="KW-0521">NADP</keyword>
<dbReference type="InterPro" id="IPR036188">
    <property type="entry name" value="FAD/NAD-bd_sf"/>
</dbReference>
<protein>
    <recommendedName>
        <fullName evidence="8">FAD/NAD(P)-binding domain-containing protein</fullName>
    </recommendedName>
</protein>
<dbReference type="Pfam" id="PF07992">
    <property type="entry name" value="Pyr_redox_2"/>
    <property type="match status" value="1"/>
</dbReference>
<evidence type="ECO:0000256" key="5">
    <source>
        <dbReference type="ARBA" id="ARBA00022857"/>
    </source>
</evidence>
<gene>
    <name evidence="9" type="ORF">SI65_02359</name>
</gene>
<dbReference type="InterPro" id="IPR050775">
    <property type="entry name" value="FAD-binding_Monooxygenases"/>
</dbReference>
<dbReference type="PANTHER" id="PTHR43098">
    <property type="entry name" value="L-ORNITHINE N(5)-MONOOXYGENASE-RELATED"/>
    <property type="match status" value="1"/>
</dbReference>
<evidence type="ECO:0000256" key="3">
    <source>
        <dbReference type="ARBA" id="ARBA00022630"/>
    </source>
</evidence>
<evidence type="ECO:0000313" key="9">
    <source>
        <dbReference type="EMBL" id="ODM21515.1"/>
    </source>
</evidence>
<comment type="similarity">
    <text evidence="2">Belongs to the FAD-binding monooxygenase family.</text>
</comment>
<dbReference type="SUPFAM" id="SSF51905">
    <property type="entry name" value="FAD/NAD(P)-binding domain"/>
    <property type="match status" value="2"/>
</dbReference>
<dbReference type="STRING" id="573508.A0A1E3BKN7"/>
<dbReference type="EMBL" id="JXNT01000002">
    <property type="protein sequence ID" value="ODM21515.1"/>
    <property type="molecule type" value="Genomic_DNA"/>
</dbReference>
<dbReference type="OrthoDB" id="66881at2759"/>
<dbReference type="GO" id="GO:0004497">
    <property type="term" value="F:monooxygenase activity"/>
    <property type="evidence" value="ECO:0007669"/>
    <property type="project" value="UniProtKB-KW"/>
</dbReference>
<dbReference type="PANTHER" id="PTHR43098:SF3">
    <property type="entry name" value="L-ORNITHINE N(5)-MONOOXYGENASE-RELATED"/>
    <property type="match status" value="1"/>
</dbReference>
<proteinExistence type="inferred from homology"/>
<comment type="cofactor">
    <cofactor evidence="1">
        <name>FAD</name>
        <dbReference type="ChEBI" id="CHEBI:57692"/>
    </cofactor>
</comment>